<evidence type="ECO:0000256" key="1">
    <source>
        <dbReference type="ARBA" id="ARBA00004236"/>
    </source>
</evidence>
<dbReference type="InterPro" id="IPR001173">
    <property type="entry name" value="Glyco_trans_2-like"/>
</dbReference>
<evidence type="ECO:0000256" key="5">
    <source>
        <dbReference type="ARBA" id="ARBA00023136"/>
    </source>
</evidence>
<protein>
    <submittedName>
        <fullName evidence="7">TIGR04283 family arsenosugar biosynthesis glycosyltransferase</fullName>
    </submittedName>
</protein>
<keyword evidence="5" id="KW-0472">Membrane</keyword>
<sequence length="235" mass="27331">MFLSIIIPTYNESENISNLITLLQKSHHKNLELIVIDGGSSDNTEAVVNSLGVQFYKSPRKGRALQLNYGASKSKGDVLYFVHADTLPPESYLEDIENALSEKFKIGCYRFRFNSNKKMLKFNAFCTRFDRLMFRGGDQSLFITKELFTQLGGYCENHKIMEDYDIIIRARKTERFKIIPKDVIVSARKYDFNSYLKVNIANLIAFTMYYAKADHDRIISVYKKLLNHQKNELKY</sequence>
<comment type="subcellular location">
    <subcellularLocation>
        <location evidence="1">Cell membrane</location>
    </subcellularLocation>
</comment>
<dbReference type="PANTHER" id="PTHR43646">
    <property type="entry name" value="GLYCOSYLTRANSFERASE"/>
    <property type="match status" value="1"/>
</dbReference>
<reference evidence="8" key="1">
    <citation type="journal article" date="2019" name="Int. J. Syst. Evol. Microbiol.">
        <title>The Global Catalogue of Microorganisms (GCM) 10K type strain sequencing project: providing services to taxonomists for standard genome sequencing and annotation.</title>
        <authorList>
            <consortium name="The Broad Institute Genomics Platform"/>
            <consortium name="The Broad Institute Genome Sequencing Center for Infectious Disease"/>
            <person name="Wu L."/>
            <person name="Ma J."/>
        </authorList>
    </citation>
    <scope>NUCLEOTIDE SEQUENCE [LARGE SCALE GENOMIC DNA]</scope>
    <source>
        <strain evidence="8">KCTC 42456</strain>
    </source>
</reference>
<dbReference type="Gene3D" id="3.90.550.10">
    <property type="entry name" value="Spore Coat Polysaccharide Biosynthesis Protein SpsA, Chain A"/>
    <property type="match status" value="1"/>
</dbReference>
<proteinExistence type="predicted"/>
<evidence type="ECO:0000256" key="3">
    <source>
        <dbReference type="ARBA" id="ARBA00022676"/>
    </source>
</evidence>
<dbReference type="NCBIfam" id="TIGR04283">
    <property type="entry name" value="glyco_like_mftF"/>
    <property type="match status" value="1"/>
</dbReference>
<dbReference type="RefSeq" id="WP_379045098.1">
    <property type="nucleotide sequence ID" value="NZ_JBHSKW010000051.1"/>
</dbReference>
<dbReference type="InterPro" id="IPR029044">
    <property type="entry name" value="Nucleotide-diphossugar_trans"/>
</dbReference>
<dbReference type="Pfam" id="PF00535">
    <property type="entry name" value="Glycos_transf_2"/>
    <property type="match status" value="1"/>
</dbReference>
<feature type="domain" description="Glycosyltransferase 2-like" evidence="6">
    <location>
        <begin position="4"/>
        <end position="116"/>
    </location>
</feature>
<dbReference type="InterPro" id="IPR026461">
    <property type="entry name" value="Trfase_2_rSAM/seldom_assoc"/>
</dbReference>
<keyword evidence="2" id="KW-1003">Cell membrane</keyword>
<dbReference type="SUPFAM" id="SSF53448">
    <property type="entry name" value="Nucleotide-diphospho-sugar transferases"/>
    <property type="match status" value="1"/>
</dbReference>
<keyword evidence="3" id="KW-0328">Glycosyltransferase</keyword>
<gene>
    <name evidence="7" type="ORF">ACFSSE_17595</name>
</gene>
<evidence type="ECO:0000259" key="6">
    <source>
        <dbReference type="Pfam" id="PF00535"/>
    </source>
</evidence>
<dbReference type="Proteomes" id="UP001597546">
    <property type="component" value="Unassembled WGS sequence"/>
</dbReference>
<evidence type="ECO:0000256" key="2">
    <source>
        <dbReference type="ARBA" id="ARBA00022475"/>
    </source>
</evidence>
<evidence type="ECO:0000313" key="7">
    <source>
        <dbReference type="EMBL" id="MFD2733528.1"/>
    </source>
</evidence>
<dbReference type="CDD" id="cd02522">
    <property type="entry name" value="GT_2_like_a"/>
    <property type="match status" value="1"/>
</dbReference>
<name>A0ABW5TWK4_9SPHI</name>
<evidence type="ECO:0000313" key="8">
    <source>
        <dbReference type="Proteomes" id="UP001597546"/>
    </source>
</evidence>
<organism evidence="7 8">
    <name type="scientific">Pedobacter alpinus</name>
    <dbReference type="NCBI Taxonomy" id="1590643"/>
    <lineage>
        <taxon>Bacteria</taxon>
        <taxon>Pseudomonadati</taxon>
        <taxon>Bacteroidota</taxon>
        <taxon>Sphingobacteriia</taxon>
        <taxon>Sphingobacteriales</taxon>
        <taxon>Sphingobacteriaceae</taxon>
        <taxon>Pedobacter</taxon>
    </lineage>
</organism>
<dbReference type="EMBL" id="JBHULV010000056">
    <property type="protein sequence ID" value="MFD2733528.1"/>
    <property type="molecule type" value="Genomic_DNA"/>
</dbReference>
<keyword evidence="8" id="KW-1185">Reference proteome</keyword>
<accession>A0ABW5TWK4</accession>
<evidence type="ECO:0000256" key="4">
    <source>
        <dbReference type="ARBA" id="ARBA00022679"/>
    </source>
</evidence>
<keyword evidence="4" id="KW-0808">Transferase</keyword>
<dbReference type="PANTHER" id="PTHR43646:SF2">
    <property type="entry name" value="GLYCOSYLTRANSFERASE 2-LIKE DOMAIN-CONTAINING PROTEIN"/>
    <property type="match status" value="1"/>
</dbReference>
<comment type="caution">
    <text evidence="7">The sequence shown here is derived from an EMBL/GenBank/DDBJ whole genome shotgun (WGS) entry which is preliminary data.</text>
</comment>